<dbReference type="GO" id="GO:0030154">
    <property type="term" value="P:cell differentiation"/>
    <property type="evidence" value="ECO:0007669"/>
    <property type="project" value="TreeGrafter"/>
</dbReference>
<dbReference type="GO" id="GO:0006355">
    <property type="term" value="P:regulation of DNA-templated transcription"/>
    <property type="evidence" value="ECO:0007669"/>
    <property type="project" value="InterPro"/>
</dbReference>
<evidence type="ECO:0000256" key="9">
    <source>
        <dbReference type="ARBA" id="ARBA00023242"/>
    </source>
</evidence>
<evidence type="ECO:0000256" key="8">
    <source>
        <dbReference type="ARBA" id="ARBA00023163"/>
    </source>
</evidence>
<dbReference type="PANTHER" id="PTHR45658">
    <property type="entry name" value="GATA TRANSCRIPTION FACTOR"/>
    <property type="match status" value="1"/>
</dbReference>
<dbReference type="SMART" id="SM00401">
    <property type="entry name" value="ZnF_GATA"/>
    <property type="match status" value="1"/>
</dbReference>
<reference evidence="13" key="1">
    <citation type="submission" date="2022-11" db="EMBL/GenBank/DDBJ databases">
        <authorList>
            <person name="Hyden B.L."/>
            <person name="Feng K."/>
            <person name="Yates T."/>
            <person name="Jawdy S."/>
            <person name="Smart L.B."/>
            <person name="Muchero W."/>
        </authorList>
    </citation>
    <scope>NUCLEOTIDE SEQUENCE</scope>
    <source>
        <tissue evidence="13">Shoot tip</tissue>
    </source>
</reference>
<evidence type="ECO:0000256" key="7">
    <source>
        <dbReference type="ARBA" id="ARBA00023159"/>
    </source>
</evidence>
<comment type="similarity">
    <text evidence="1">Belongs to the type IV zinc-finger family. Class A subfamily.</text>
</comment>
<gene>
    <name evidence="13" type="ORF">OIU79_021682</name>
</gene>
<keyword evidence="3 10" id="KW-0863">Zinc-finger</keyword>
<keyword evidence="5" id="KW-0805">Transcription regulation</keyword>
<feature type="region of interest" description="Disordered" evidence="11">
    <location>
        <begin position="93"/>
        <end position="116"/>
    </location>
</feature>
<keyword evidence="9" id="KW-0539">Nucleus</keyword>
<evidence type="ECO:0000313" key="14">
    <source>
        <dbReference type="Proteomes" id="UP001151532"/>
    </source>
</evidence>
<dbReference type="OrthoDB" id="2162994at2759"/>
<evidence type="ECO:0000256" key="2">
    <source>
        <dbReference type="ARBA" id="ARBA00022723"/>
    </source>
</evidence>
<evidence type="ECO:0000256" key="6">
    <source>
        <dbReference type="ARBA" id="ARBA00023125"/>
    </source>
</evidence>
<dbReference type="Gene3D" id="3.30.50.10">
    <property type="entry name" value="Erythroid Transcription Factor GATA-1, subunit A"/>
    <property type="match status" value="1"/>
</dbReference>
<reference evidence="13" key="2">
    <citation type="journal article" date="2023" name="Int. J. Mol. Sci.">
        <title>De Novo Assembly and Annotation of 11 Diverse Shrub Willow (Salix) Genomes Reveals Novel Gene Organization in Sex-Linked Regions.</title>
        <authorList>
            <person name="Hyden B."/>
            <person name="Feng K."/>
            <person name="Yates T.B."/>
            <person name="Jawdy S."/>
            <person name="Cereghino C."/>
            <person name="Smart L.B."/>
            <person name="Muchero W."/>
        </authorList>
    </citation>
    <scope>NUCLEOTIDE SEQUENCE</scope>
    <source>
        <tissue evidence="13">Shoot tip</tissue>
    </source>
</reference>
<evidence type="ECO:0000256" key="11">
    <source>
        <dbReference type="SAM" id="MobiDB-lite"/>
    </source>
</evidence>
<protein>
    <submittedName>
        <fullName evidence="13">GATA TRANSCRIPTION FACTOR</fullName>
    </submittedName>
</protein>
<dbReference type="Pfam" id="PF00320">
    <property type="entry name" value="GATA"/>
    <property type="match status" value="1"/>
</dbReference>
<evidence type="ECO:0000313" key="13">
    <source>
        <dbReference type="EMBL" id="KAJ6765537.1"/>
    </source>
</evidence>
<dbReference type="InterPro" id="IPR000679">
    <property type="entry name" value="Znf_GATA"/>
</dbReference>
<dbReference type="FunFam" id="3.30.50.10:FF:000018">
    <property type="entry name" value="GATA transcription factor"/>
    <property type="match status" value="1"/>
</dbReference>
<dbReference type="GO" id="GO:0008270">
    <property type="term" value="F:zinc ion binding"/>
    <property type="evidence" value="ECO:0007669"/>
    <property type="project" value="UniProtKB-KW"/>
</dbReference>
<feature type="domain" description="GATA-type" evidence="12">
    <location>
        <begin position="225"/>
        <end position="261"/>
    </location>
</feature>
<dbReference type="InterPro" id="IPR013088">
    <property type="entry name" value="Znf_NHR/GATA"/>
</dbReference>
<dbReference type="PROSITE" id="PS00344">
    <property type="entry name" value="GATA_ZN_FINGER_1"/>
    <property type="match status" value="1"/>
</dbReference>
<sequence length="363" mass="40680">MSKSWFFDKDFSGVPDNFFEYALGCVDFPMEDVEPNDDDGEDWESKFRHLEPPPSNLLTTFSTALCAEDASSLEPNNSSCSVLLDGSSQLKQCPSSAEASSSRSKPILSRSSDSKYSHRFQATSPVSVLESVGSSCSTGNATAYYPKFVAPVRRPRSKQPRPRRRTFPFIPIACASKKFYRLASPDPEFEYYNDEEILDSARKRQKKRNTMLLSSAVEMAPKMKPVETRRCTHCQVTKTPQWREGPLGPKTLCNACGVRYRSGRLLPEYRPAVSPTFVPFMHSNSHRKVLEMRKQAEQVTPVKALDELGTLDDRMFSSSGSREHPYEAEKRSSDFGIVAVDNDSAELKPAFSSQTSLPSFVTI</sequence>
<keyword evidence="2" id="KW-0479">Metal-binding</keyword>
<keyword evidence="8" id="KW-0804">Transcription</keyword>
<dbReference type="GO" id="GO:0043565">
    <property type="term" value="F:sequence-specific DNA binding"/>
    <property type="evidence" value="ECO:0007669"/>
    <property type="project" value="InterPro"/>
</dbReference>
<name>A0A9Q1ABZ0_SALPP</name>
<dbReference type="AlphaFoldDB" id="A0A9Q1ABZ0"/>
<dbReference type="Proteomes" id="UP001151532">
    <property type="component" value="Chromosome 4"/>
</dbReference>
<comment type="caution">
    <text evidence="13">The sequence shown here is derived from an EMBL/GenBank/DDBJ whole genome shotgun (WGS) entry which is preliminary data.</text>
</comment>
<proteinExistence type="inferred from homology"/>
<keyword evidence="4" id="KW-0862">Zinc</keyword>
<keyword evidence="6" id="KW-0238">DNA-binding</keyword>
<evidence type="ECO:0000256" key="10">
    <source>
        <dbReference type="PROSITE-ProRule" id="PRU00094"/>
    </source>
</evidence>
<organism evidence="13 14">
    <name type="scientific">Salix purpurea</name>
    <name type="common">Purple osier willow</name>
    <dbReference type="NCBI Taxonomy" id="77065"/>
    <lineage>
        <taxon>Eukaryota</taxon>
        <taxon>Viridiplantae</taxon>
        <taxon>Streptophyta</taxon>
        <taxon>Embryophyta</taxon>
        <taxon>Tracheophyta</taxon>
        <taxon>Spermatophyta</taxon>
        <taxon>Magnoliopsida</taxon>
        <taxon>eudicotyledons</taxon>
        <taxon>Gunneridae</taxon>
        <taxon>Pentapetalae</taxon>
        <taxon>rosids</taxon>
        <taxon>fabids</taxon>
        <taxon>Malpighiales</taxon>
        <taxon>Salicaceae</taxon>
        <taxon>Saliceae</taxon>
        <taxon>Salix</taxon>
    </lineage>
</organism>
<dbReference type="SUPFAM" id="SSF57716">
    <property type="entry name" value="Glucocorticoid receptor-like (DNA-binding domain)"/>
    <property type="match status" value="1"/>
</dbReference>
<dbReference type="PANTHER" id="PTHR45658:SF134">
    <property type="entry name" value="GATA TYPE ZINC FINGER TRANSCRIPTION FACTOR FAMILY PROTEIN"/>
    <property type="match status" value="1"/>
</dbReference>
<evidence type="ECO:0000256" key="4">
    <source>
        <dbReference type="ARBA" id="ARBA00022833"/>
    </source>
</evidence>
<dbReference type="InterPro" id="IPR051140">
    <property type="entry name" value="GATA_TF"/>
</dbReference>
<dbReference type="PROSITE" id="PS50114">
    <property type="entry name" value="GATA_ZN_FINGER_2"/>
    <property type="match status" value="1"/>
</dbReference>
<evidence type="ECO:0000256" key="1">
    <source>
        <dbReference type="ARBA" id="ARBA00005694"/>
    </source>
</evidence>
<dbReference type="CDD" id="cd00202">
    <property type="entry name" value="ZnF_GATA"/>
    <property type="match status" value="1"/>
</dbReference>
<dbReference type="EMBL" id="JAPFFK010000004">
    <property type="protein sequence ID" value="KAJ6765537.1"/>
    <property type="molecule type" value="Genomic_DNA"/>
</dbReference>
<accession>A0A9Q1ABZ0</accession>
<evidence type="ECO:0000256" key="5">
    <source>
        <dbReference type="ARBA" id="ARBA00023015"/>
    </source>
</evidence>
<evidence type="ECO:0000259" key="12">
    <source>
        <dbReference type="PROSITE" id="PS50114"/>
    </source>
</evidence>
<keyword evidence="14" id="KW-1185">Reference proteome</keyword>
<evidence type="ECO:0000256" key="3">
    <source>
        <dbReference type="ARBA" id="ARBA00022771"/>
    </source>
</evidence>
<keyword evidence="7" id="KW-0010">Activator</keyword>
<dbReference type="GO" id="GO:0005634">
    <property type="term" value="C:nucleus"/>
    <property type="evidence" value="ECO:0007669"/>
    <property type="project" value="TreeGrafter"/>
</dbReference>
<feature type="compositionally biased region" description="Low complexity" evidence="11">
    <location>
        <begin position="95"/>
        <end position="111"/>
    </location>
</feature>